<evidence type="ECO:0000256" key="1">
    <source>
        <dbReference type="SAM" id="MobiDB-lite"/>
    </source>
</evidence>
<keyword evidence="3" id="KW-1185">Reference proteome</keyword>
<sequence>KKARSVRRRWEEGDENGAQLDLDTTAGGGTQLTRSNASTRPYDHFDPREDRWIDVVGEPGGILQNTEAQLDALRAAQGLIAASQQFHTASL</sequence>
<feature type="region of interest" description="Disordered" evidence="1">
    <location>
        <begin position="1"/>
        <end position="46"/>
    </location>
</feature>
<reference evidence="3" key="1">
    <citation type="journal article" date="2013" name="Nature">
        <title>Draft genome of the wheat A-genome progenitor Triticum urartu.</title>
        <authorList>
            <person name="Ling H.Q."/>
            <person name="Zhao S."/>
            <person name="Liu D."/>
            <person name="Wang J."/>
            <person name="Sun H."/>
            <person name="Zhang C."/>
            <person name="Fan H."/>
            <person name="Li D."/>
            <person name="Dong L."/>
            <person name="Tao Y."/>
            <person name="Gao C."/>
            <person name="Wu H."/>
            <person name="Li Y."/>
            <person name="Cui Y."/>
            <person name="Guo X."/>
            <person name="Zheng S."/>
            <person name="Wang B."/>
            <person name="Yu K."/>
            <person name="Liang Q."/>
            <person name="Yang W."/>
            <person name="Lou X."/>
            <person name="Chen J."/>
            <person name="Feng M."/>
            <person name="Jian J."/>
            <person name="Zhang X."/>
            <person name="Luo G."/>
            <person name="Jiang Y."/>
            <person name="Liu J."/>
            <person name="Wang Z."/>
            <person name="Sha Y."/>
            <person name="Zhang B."/>
            <person name="Wu H."/>
            <person name="Tang D."/>
            <person name="Shen Q."/>
            <person name="Xue P."/>
            <person name="Zou S."/>
            <person name="Wang X."/>
            <person name="Liu X."/>
            <person name="Wang F."/>
            <person name="Yang Y."/>
            <person name="An X."/>
            <person name="Dong Z."/>
            <person name="Zhang K."/>
            <person name="Zhang X."/>
            <person name="Luo M.C."/>
            <person name="Dvorak J."/>
            <person name="Tong Y."/>
            <person name="Wang J."/>
            <person name="Yang H."/>
            <person name="Li Z."/>
            <person name="Wang D."/>
            <person name="Zhang A."/>
            <person name="Wang J."/>
        </authorList>
    </citation>
    <scope>NUCLEOTIDE SEQUENCE</scope>
    <source>
        <strain evidence="3">cv. G1812</strain>
    </source>
</reference>
<dbReference type="AlphaFoldDB" id="A0A8R7UEI3"/>
<evidence type="ECO:0000313" key="2">
    <source>
        <dbReference type="EnsemblPlants" id="TuG1812G0500001486.01.T01"/>
    </source>
</evidence>
<accession>A0A8R7UEI3</accession>
<reference evidence="2" key="3">
    <citation type="submission" date="2022-06" db="UniProtKB">
        <authorList>
            <consortium name="EnsemblPlants"/>
        </authorList>
    </citation>
    <scope>IDENTIFICATION</scope>
</reference>
<dbReference type="Gramene" id="TuG1812G0500001486.01.T01">
    <property type="protein sequence ID" value="TuG1812G0500001486.01.T01"/>
    <property type="gene ID" value="TuG1812G0500001486.01"/>
</dbReference>
<protein>
    <submittedName>
        <fullName evidence="2">Uncharacterized protein</fullName>
    </submittedName>
</protein>
<dbReference type="EnsemblPlants" id="TuG1812G0500001486.01.T01">
    <property type="protein sequence ID" value="TuG1812G0500001486.01.T01"/>
    <property type="gene ID" value="TuG1812G0500001486.01"/>
</dbReference>
<name>A0A8R7UEI3_TRIUA</name>
<dbReference type="Proteomes" id="UP000015106">
    <property type="component" value="Chromosome 5"/>
</dbReference>
<organism evidence="2 3">
    <name type="scientific">Triticum urartu</name>
    <name type="common">Red wild einkorn</name>
    <name type="synonym">Crithodium urartu</name>
    <dbReference type="NCBI Taxonomy" id="4572"/>
    <lineage>
        <taxon>Eukaryota</taxon>
        <taxon>Viridiplantae</taxon>
        <taxon>Streptophyta</taxon>
        <taxon>Embryophyta</taxon>
        <taxon>Tracheophyta</taxon>
        <taxon>Spermatophyta</taxon>
        <taxon>Magnoliopsida</taxon>
        <taxon>Liliopsida</taxon>
        <taxon>Poales</taxon>
        <taxon>Poaceae</taxon>
        <taxon>BOP clade</taxon>
        <taxon>Pooideae</taxon>
        <taxon>Triticodae</taxon>
        <taxon>Triticeae</taxon>
        <taxon>Triticinae</taxon>
        <taxon>Triticum</taxon>
    </lineage>
</organism>
<reference evidence="2" key="2">
    <citation type="submission" date="2018-03" db="EMBL/GenBank/DDBJ databases">
        <title>The Triticum urartu genome reveals the dynamic nature of wheat genome evolution.</title>
        <authorList>
            <person name="Ling H."/>
            <person name="Ma B."/>
            <person name="Shi X."/>
            <person name="Liu H."/>
            <person name="Dong L."/>
            <person name="Sun H."/>
            <person name="Cao Y."/>
            <person name="Gao Q."/>
            <person name="Zheng S."/>
            <person name="Li Y."/>
            <person name="Yu Y."/>
            <person name="Du H."/>
            <person name="Qi M."/>
            <person name="Li Y."/>
            <person name="Yu H."/>
            <person name="Cui Y."/>
            <person name="Wang N."/>
            <person name="Chen C."/>
            <person name="Wu H."/>
            <person name="Zhao Y."/>
            <person name="Zhang J."/>
            <person name="Li Y."/>
            <person name="Zhou W."/>
            <person name="Zhang B."/>
            <person name="Hu W."/>
            <person name="Eijk M."/>
            <person name="Tang J."/>
            <person name="Witsenboer H."/>
            <person name="Zhao S."/>
            <person name="Li Z."/>
            <person name="Zhang A."/>
            <person name="Wang D."/>
            <person name="Liang C."/>
        </authorList>
    </citation>
    <scope>NUCLEOTIDE SEQUENCE [LARGE SCALE GENOMIC DNA]</scope>
    <source>
        <strain evidence="2">cv. G1812</strain>
    </source>
</reference>
<proteinExistence type="predicted"/>
<evidence type="ECO:0000313" key="3">
    <source>
        <dbReference type="Proteomes" id="UP000015106"/>
    </source>
</evidence>